<dbReference type="Gene3D" id="3.20.20.300">
    <property type="entry name" value="Glycoside hydrolase, family 3, N-terminal domain"/>
    <property type="match status" value="1"/>
</dbReference>
<proteinExistence type="inferred from homology"/>
<protein>
    <submittedName>
        <fullName evidence="6">Glycoside hydrolase family 3 domain protein</fullName>
    </submittedName>
</protein>
<feature type="chain" id="PRO_5003375646" evidence="4">
    <location>
        <begin position="19"/>
        <end position="358"/>
    </location>
</feature>
<gene>
    <name evidence="6" type="ordered locus">Flexsi_0221</name>
</gene>
<feature type="domain" description="Glycoside hydrolase family 3 N-terminal" evidence="5">
    <location>
        <begin position="20"/>
        <end position="349"/>
    </location>
</feature>
<dbReference type="GO" id="GO:0005975">
    <property type="term" value="P:carbohydrate metabolic process"/>
    <property type="evidence" value="ECO:0007669"/>
    <property type="project" value="InterPro"/>
</dbReference>
<evidence type="ECO:0000256" key="2">
    <source>
        <dbReference type="ARBA" id="ARBA00022801"/>
    </source>
</evidence>
<dbReference type="HOGENOM" id="CLU_008392_0_3_0"/>
<evidence type="ECO:0000313" key="7">
    <source>
        <dbReference type="Proteomes" id="UP000006621"/>
    </source>
</evidence>
<sequence>MIRLLLLLFFTITCNASAVTLEEKIGQMIMIGFKGTAVNKGWTETVAEQIKEKRVGGILLLKRNIASPSQIKQLTSYLQNISTETLLIAVDQEGGKVQRLSKTNGFTNYKTAEDTADMLTTNKALKQYEKMASQLKKTGINFNLAPVVDLNISENSPAIGALERSFSKNPQTVIKYARAFITAHHEFNILTTLKHFPGHGSALKDSHKGITDITETWSENELKPFKSLIKDNLADSVMVGHLFNRHLDKRYPATLSQKIIGNILRKQLGFSGVVISDDLQMKALSRYYSMKEVAIKAVNAGCDILIFANYFNPDKYLPNKIISILKQAVKNKVIDKENIENSYRKIMKLKDKIKSPAL</sequence>
<dbReference type="Proteomes" id="UP000006621">
    <property type="component" value="Chromosome"/>
</dbReference>
<dbReference type="RefSeq" id="WP_013885425.1">
    <property type="nucleotide sequence ID" value="NC_015672.1"/>
</dbReference>
<keyword evidence="3" id="KW-0326">Glycosidase</keyword>
<dbReference type="EMBL" id="CP002858">
    <property type="protein sequence ID" value="AEI13913.1"/>
    <property type="molecule type" value="Genomic_DNA"/>
</dbReference>
<dbReference type="STRING" id="717231.Flexsi_0221"/>
<evidence type="ECO:0000313" key="6">
    <source>
        <dbReference type="EMBL" id="AEI13913.1"/>
    </source>
</evidence>
<keyword evidence="4" id="KW-0732">Signal</keyword>
<keyword evidence="7" id="KW-1185">Reference proteome</keyword>
<dbReference type="InterPro" id="IPR001764">
    <property type="entry name" value="Glyco_hydro_3_N"/>
</dbReference>
<evidence type="ECO:0000256" key="1">
    <source>
        <dbReference type="ARBA" id="ARBA00005336"/>
    </source>
</evidence>
<dbReference type="GO" id="GO:0004553">
    <property type="term" value="F:hydrolase activity, hydrolyzing O-glycosyl compounds"/>
    <property type="evidence" value="ECO:0007669"/>
    <property type="project" value="InterPro"/>
</dbReference>
<dbReference type="AlphaFoldDB" id="F8E7R8"/>
<reference evidence="7" key="2">
    <citation type="submission" date="2011-06" db="EMBL/GenBank/DDBJ databases">
        <title>The complete genome of Flexistipes sinusarabici DSM 4947.</title>
        <authorList>
            <person name="Lucas S."/>
            <person name="Han J."/>
            <person name="Lapidus A."/>
            <person name="Bruce D."/>
            <person name="Goodwin L."/>
            <person name="Pitluck S."/>
            <person name="Peters L."/>
            <person name="Kyrpides N."/>
            <person name="Mavromatis K."/>
            <person name="Ivanova N."/>
            <person name="Mikhailova N."/>
            <person name="Chertkov O."/>
            <person name="Detter J.C."/>
            <person name="Tapia R."/>
            <person name="Han C."/>
            <person name="Land M."/>
            <person name="Hauser L."/>
            <person name="Markowitz V."/>
            <person name="Cheng J.-F."/>
            <person name="Hugenholtz P."/>
            <person name="Woyke T."/>
            <person name="Wu D."/>
            <person name="Spring S."/>
            <person name="Schroeder M."/>
            <person name="Brambilla E."/>
            <person name="Klenk H.-P."/>
            <person name="Eisen J.A."/>
        </authorList>
    </citation>
    <scope>NUCLEOTIDE SEQUENCE [LARGE SCALE GENOMIC DNA]</scope>
    <source>
        <strain evidence="7">DSM 4947 / MAS 10</strain>
    </source>
</reference>
<organism evidence="6 7">
    <name type="scientific">Flexistipes sinusarabici (strain ATCC 49648 / DSM 4947 / MAS 10)</name>
    <dbReference type="NCBI Taxonomy" id="717231"/>
    <lineage>
        <taxon>Bacteria</taxon>
        <taxon>Pseudomonadati</taxon>
        <taxon>Deferribacterota</taxon>
        <taxon>Deferribacteres</taxon>
        <taxon>Deferribacterales</taxon>
        <taxon>Flexistipitaceae</taxon>
        <taxon>Flexistipes</taxon>
    </lineage>
</organism>
<dbReference type="eggNOG" id="COG1472">
    <property type="taxonomic scope" value="Bacteria"/>
</dbReference>
<dbReference type="NCBIfam" id="NF003740">
    <property type="entry name" value="PRK05337.1"/>
    <property type="match status" value="1"/>
</dbReference>
<keyword evidence="2 6" id="KW-0378">Hydrolase</keyword>
<reference evidence="6 7" key="1">
    <citation type="journal article" date="2011" name="Stand. Genomic Sci.">
        <title>Genome sequence of the moderately thermophilic halophile Flexistipes sinusarabici strain (MAS10).</title>
        <authorList>
            <person name="Lapidus A."/>
            <person name="Chertkov O."/>
            <person name="Nolan M."/>
            <person name="Lucas S."/>
            <person name="Hammon N."/>
            <person name="Deshpande S."/>
            <person name="Cheng J.F."/>
            <person name="Tapia R."/>
            <person name="Han C."/>
            <person name="Goodwin L."/>
            <person name="Pitluck S."/>
            <person name="Liolios K."/>
            <person name="Pagani I."/>
            <person name="Ivanova N."/>
            <person name="Huntemann M."/>
            <person name="Mavromatis K."/>
            <person name="Mikhailova N."/>
            <person name="Pati A."/>
            <person name="Chen A."/>
            <person name="Palaniappan K."/>
            <person name="Land M."/>
            <person name="Hauser L."/>
            <person name="Brambilla E.M."/>
            <person name="Rohde M."/>
            <person name="Abt B."/>
            <person name="Spring S."/>
            <person name="Goker M."/>
            <person name="Bristow J."/>
            <person name="Eisen J.A."/>
            <person name="Markowitz V."/>
            <person name="Hugenholtz P."/>
            <person name="Kyrpides N.C."/>
            <person name="Klenk H.P."/>
            <person name="Woyke T."/>
        </authorList>
    </citation>
    <scope>NUCLEOTIDE SEQUENCE [LARGE SCALE GENOMIC DNA]</scope>
    <source>
        <strain evidence="7">DSM 4947 / MAS 10</strain>
    </source>
</reference>
<evidence type="ECO:0000256" key="3">
    <source>
        <dbReference type="ARBA" id="ARBA00023295"/>
    </source>
</evidence>
<evidence type="ECO:0000256" key="4">
    <source>
        <dbReference type="SAM" id="SignalP"/>
    </source>
</evidence>
<feature type="signal peptide" evidence="4">
    <location>
        <begin position="1"/>
        <end position="18"/>
    </location>
</feature>
<dbReference type="InterPro" id="IPR036962">
    <property type="entry name" value="Glyco_hydro_3_N_sf"/>
</dbReference>
<dbReference type="GO" id="GO:0009254">
    <property type="term" value="P:peptidoglycan turnover"/>
    <property type="evidence" value="ECO:0007669"/>
    <property type="project" value="TreeGrafter"/>
</dbReference>
<comment type="similarity">
    <text evidence="1">Belongs to the glycosyl hydrolase 3 family.</text>
</comment>
<accession>F8E7R8</accession>
<evidence type="ECO:0000259" key="5">
    <source>
        <dbReference type="Pfam" id="PF00933"/>
    </source>
</evidence>
<name>F8E7R8_FLESM</name>
<dbReference type="InterPro" id="IPR017853">
    <property type="entry name" value="GH"/>
</dbReference>
<dbReference type="SUPFAM" id="SSF51445">
    <property type="entry name" value="(Trans)glycosidases"/>
    <property type="match status" value="1"/>
</dbReference>
<dbReference type="PANTHER" id="PTHR30480">
    <property type="entry name" value="BETA-HEXOSAMINIDASE-RELATED"/>
    <property type="match status" value="1"/>
</dbReference>
<dbReference type="KEGG" id="fsi:Flexsi_0221"/>
<dbReference type="PANTHER" id="PTHR30480:SF16">
    <property type="entry name" value="GLYCOSIDE HYDROLASE FAMILY 3 DOMAIN PROTEIN"/>
    <property type="match status" value="1"/>
</dbReference>
<dbReference type="Pfam" id="PF00933">
    <property type="entry name" value="Glyco_hydro_3"/>
    <property type="match status" value="1"/>
</dbReference>
<dbReference type="InterPro" id="IPR050226">
    <property type="entry name" value="NagZ_Beta-hexosaminidase"/>
</dbReference>